<comment type="similarity">
    <text evidence="1">Belongs to the peptidase S33 family.</text>
</comment>
<reference evidence="3" key="1">
    <citation type="submission" date="2023-10" db="EMBL/GenBank/DDBJ databases">
        <authorList>
            <person name="Chen Y."/>
            <person name="Shah S."/>
            <person name="Dougan E. K."/>
            <person name="Thang M."/>
            <person name="Chan C."/>
        </authorList>
    </citation>
    <scope>NUCLEOTIDE SEQUENCE [LARGE SCALE GENOMIC DNA]</scope>
</reference>
<organism evidence="3 4">
    <name type="scientific">Prorocentrum cordatum</name>
    <dbReference type="NCBI Taxonomy" id="2364126"/>
    <lineage>
        <taxon>Eukaryota</taxon>
        <taxon>Sar</taxon>
        <taxon>Alveolata</taxon>
        <taxon>Dinophyceae</taxon>
        <taxon>Prorocentrales</taxon>
        <taxon>Prorocentraceae</taxon>
        <taxon>Prorocentrum</taxon>
    </lineage>
</organism>
<name>A0ABN9V4L8_9DINO</name>
<keyword evidence="4" id="KW-1185">Reference proteome</keyword>
<keyword evidence="2" id="KW-0378">Hydrolase</keyword>
<dbReference type="EMBL" id="CAUYUJ010016649">
    <property type="protein sequence ID" value="CAK0867476.1"/>
    <property type="molecule type" value="Genomic_DNA"/>
</dbReference>
<dbReference type="PANTHER" id="PTHR43248:SF2">
    <property type="entry name" value="PROLYL AMINOPEPTIDASE"/>
    <property type="match status" value="1"/>
</dbReference>
<comment type="caution">
    <text evidence="3">The sequence shown here is derived from an EMBL/GenBank/DDBJ whole genome shotgun (WGS) entry which is preliminary data.</text>
</comment>
<dbReference type="Proteomes" id="UP001189429">
    <property type="component" value="Unassembled WGS sequence"/>
</dbReference>
<proteinExistence type="inferred from homology"/>
<dbReference type="SUPFAM" id="SSF53474">
    <property type="entry name" value="alpha/beta-Hydrolases"/>
    <property type="match status" value="1"/>
</dbReference>
<accession>A0ABN9V4L8</accession>
<dbReference type="InterPro" id="IPR029058">
    <property type="entry name" value="AB_hydrolase_fold"/>
</dbReference>
<evidence type="ECO:0000256" key="1">
    <source>
        <dbReference type="ARBA" id="ARBA00010088"/>
    </source>
</evidence>
<dbReference type="InterPro" id="IPR051601">
    <property type="entry name" value="Serine_prot/Carboxylest_S33"/>
</dbReference>
<protein>
    <recommendedName>
        <fullName evidence="5">Prolyl aminopeptidase</fullName>
    </recommendedName>
</protein>
<evidence type="ECO:0000256" key="2">
    <source>
        <dbReference type="ARBA" id="ARBA00022801"/>
    </source>
</evidence>
<gene>
    <name evidence="3" type="ORF">PCOR1329_LOCUS54404</name>
</gene>
<evidence type="ECO:0000313" key="3">
    <source>
        <dbReference type="EMBL" id="CAK0867476.1"/>
    </source>
</evidence>
<dbReference type="PANTHER" id="PTHR43248">
    <property type="entry name" value="2-SUCCINYL-6-HYDROXY-2,4-CYCLOHEXADIENE-1-CARBOXYLATE SYNTHASE"/>
    <property type="match status" value="1"/>
</dbReference>
<evidence type="ECO:0008006" key="5">
    <source>
        <dbReference type="Google" id="ProtNLM"/>
    </source>
</evidence>
<evidence type="ECO:0000313" key="4">
    <source>
        <dbReference type="Proteomes" id="UP001189429"/>
    </source>
</evidence>
<sequence length="301" mass="33668">MLTYLSRFSDYVARCIFTCGLAPVLRSAAEVYAATVQRMLARNRRFYARYPEDIKTVQQIVVHLADAEQSEEGGGVVLPSGGVLTVRRFQMLGLMLGSGSGMEALHWMLETAWEEPPGDGPELSTAFLHAVDAQQNAFETNPVYWVLHESIYCEAGGASNWAAARAVADSGEFDAVGNAEKGLPVSFTGEMVFPWMGEDFKRLRPLQRVATELAARAWDRQLYDRQRLKDVAQKVPIAALVSYDDIYVERRFSEEVAELLGKEACKLWVTNEFQHSGLRDDGERVFETLLKMTDDEISLPS</sequence>